<feature type="disulfide bond" evidence="13">
    <location>
        <begin position="1265"/>
        <end position="1283"/>
    </location>
</feature>
<feature type="disulfide bond" evidence="13">
    <location>
        <begin position="1090"/>
        <end position="1108"/>
    </location>
</feature>
<reference evidence="19" key="1">
    <citation type="submission" date="2017-01" db="EMBL/GenBank/DDBJ databases">
        <title>A deep insight into the sialotranscriptome of adult male and female Cluex tarsalis mosquitoes.</title>
        <authorList>
            <person name="Ribeiro J.M."/>
            <person name="Moreira F."/>
            <person name="Bernard K.A."/>
            <person name="Calvo E."/>
        </authorList>
    </citation>
    <scope>NUCLEOTIDE SEQUENCE</scope>
    <source>
        <strain evidence="19">Kern County</strain>
        <tissue evidence="19">Salivary glands</tissue>
    </source>
</reference>
<feature type="disulfide bond" evidence="12">
    <location>
        <begin position="1336"/>
        <end position="1346"/>
    </location>
</feature>
<dbReference type="GO" id="GO:0042562">
    <property type="term" value="F:hormone binding"/>
    <property type="evidence" value="ECO:0007669"/>
    <property type="project" value="TreeGrafter"/>
</dbReference>
<feature type="disulfide bond" evidence="13">
    <location>
        <begin position="1083"/>
        <end position="1095"/>
    </location>
</feature>
<dbReference type="PROSITE" id="PS50068">
    <property type="entry name" value="LDLRA_2"/>
    <property type="match status" value="13"/>
</dbReference>
<feature type="disulfide bond" evidence="13">
    <location>
        <begin position="1208"/>
        <end position="1220"/>
    </location>
</feature>
<feature type="disulfide bond" evidence="13">
    <location>
        <begin position="1215"/>
        <end position="1233"/>
    </location>
</feature>
<evidence type="ECO:0000313" key="19">
    <source>
        <dbReference type="EMBL" id="JAV33186.1"/>
    </source>
</evidence>
<feature type="region of interest" description="Disordered" evidence="15">
    <location>
        <begin position="1679"/>
        <end position="1710"/>
    </location>
</feature>
<evidence type="ECO:0000259" key="18">
    <source>
        <dbReference type="PROSITE" id="PS50026"/>
    </source>
</evidence>
<feature type="disulfide bond" evidence="13">
    <location>
        <begin position="1123"/>
        <end position="1135"/>
    </location>
</feature>
<feature type="repeat" description="LDL-receptor class B" evidence="14">
    <location>
        <begin position="496"/>
        <end position="538"/>
    </location>
</feature>
<sequence>MRLCGALAGLTLLCMVSGRVDAARKPKVTTAVNTCSEEEFPCDNGSCVPKASRCNNSRDCSDGSDEVGCDYFLCRSPLWYRCKHDNSTCISASFLCDKHDDCPRGDDEENCENFEVPHVPVPCSKFEFTCTDKMCIPKDLVCDGTSHCLDGSDETIGCMDVESKCKGFLCKNKHCVQSHDWVCDGVDDCGDGSDEESCFIGCTLEHGKFECADNSTCVDLKVVCDGKDDCGDRSDETGLCTSRECDSMRCPEGCKNTPHGSVCLCKPGFVFDRKSKQCEDVNECDRYGLCSQGCENTPGSFRCTCASKFKLRKDGRTCEIEDSTEALMLYTTQKSIGALYLTSKHQYYVAKNLSQVIGVSYDGSYVYWTDISFKTEAIERSLEDGSKRELLLTSGLASPEDIALDWLTGNIYFSDSGHMMIAVCSNNGQHCSTLIQDTLHKPRGIALLPQNGTMFYSDWGDVAMIGTASMDGKNRKILIDKDIHWPNGLSLDWPNGRLYWVDAKLKKIESVRLDGTQRTTVIGDVLKHPFAISVFNDRIYWSDWDTKSIQSCDKFSGKKRKTVVHDRQIFDVHVYHSSIQPKRDHACIGHFCSHLCLLAQNNSYSCGCPFGMTLKPDKHSCRELVKRQFLLLGISNYLVKLDMQAFGRHELSKGDAFQFFISRMVFNSINGEVLVADNLQKAIFAVDLKSKSSRKLISDGIGNVSAMAFDYLGNNLYWADSERSTVEVYSLQTNHRAIVQHYLGTEAPIGLAVIPEIGKMFIALRSLSSGTGQHTHIDRQDMTGRGQHMHIIEQRLSGNGSFQFVVDRDLRSVFWNDMGQSRIEFTSYEGDTRHLFREFLRLPVSIAIVGDNLFWTCLRSKRLYWSDKHNLGVTKKINVDQPPYGAFPDEIVLLSSQQLQRYDHPCQKQNGGCSHICVAAGMYSAACVCPTGMIFRTPKNTSCIDAIDCEFKCTSGECLTISKRCNGHTDCADGSDEKGCEQSGRSTKRVECRFDQFACADRSACIAQKLRCDKHNDCADRSDEKNCEGYDHGRGCHENQHACPDGSCIDVNALCDGYKDCADGSDERDCAELNNEKQNATTCGPLMFRCSSGQCIPRWWECDGSPDCADVSDEHSKCGKVECRTGFTKCAMGHCIEDRLLCDGNNDCGDNSDEANCTASAEPCVGLEEDNPTKFLCQRSGKCLDIAVRCNGTSECPNGEDEAGCSLCGIHDFQCKSGTCIRKEWQCDKEVDCDDGSDEVGCDAVNGTRTEVTFHVACGDGAFECKPGVCIEMSKVCDGRKDCTDGKDEGKGCSTACAKSPCEQKCVPTPNGAICECRYGFTLAGDRKSCQDVDECAERTPCAQQCTNTRGSYRCACQPGFMLRPDKVSCKAVGPSRYVLYTSFDQIRKLEVNPPSIRVLLQSNGSRILSMAVDIRRQMLYWIDEYAPVIYRNDFAKNASFVLRNVGHPTLLSVDWISGNVYIYDVKSSSIKLCSFERQVCVRVIQFSTQVFVKALAVDPMNHSLFYSLMHFWIFEVPHSIVYRANLDGSHQQVVSLNVSHVTSLECDPENRMLYMTDVATKSLIKVDYDGHKETRINLSGQSAQAVNLPIRMTLFENQLLILNMASSTVGQCKLYGDFTCKLLELNVHNSYDLLVVQESRQPMIANGCARANCSVACVPAELGPKCICYQGEHVREGDQCPRKPDSDDETPLVSHPLQSLHEPSSTTDSSASTTWHVLFGLTTLALVVGSLAYVYRRRFQHKFNVGMHFHNPELSTIDASEVKMFAGAPHIHHAATHSELTLETPPPPPIPPGGPMPTGSGGETNTLSRDVTTTALELENMSDADSMKDAYDCGYGDDQRQRLIM</sequence>
<keyword evidence="7 16" id="KW-1133">Transmembrane helix</keyword>
<dbReference type="EMBL" id="GFDL01001859">
    <property type="protein sequence ID" value="JAV33186.1"/>
    <property type="molecule type" value="Transcribed_RNA"/>
</dbReference>
<dbReference type="Pfam" id="PF00058">
    <property type="entry name" value="Ldl_recept_b"/>
    <property type="match status" value="3"/>
</dbReference>
<evidence type="ECO:0000256" key="8">
    <source>
        <dbReference type="ARBA" id="ARBA00023136"/>
    </source>
</evidence>
<keyword evidence="2 12" id="KW-0245">EGF-like domain</keyword>
<dbReference type="CDD" id="cd00054">
    <property type="entry name" value="EGF_CA"/>
    <property type="match status" value="2"/>
</dbReference>
<keyword evidence="11" id="KW-0325">Glycoprotein</keyword>
<dbReference type="Gene3D" id="2.10.25.10">
    <property type="entry name" value="Laminin"/>
    <property type="match status" value="4"/>
</dbReference>
<feature type="disulfide bond" evidence="13">
    <location>
        <begin position="96"/>
        <end position="111"/>
    </location>
</feature>
<dbReference type="InterPro" id="IPR002172">
    <property type="entry name" value="LDrepeatLR_classA_rpt"/>
</dbReference>
<evidence type="ECO:0000256" key="14">
    <source>
        <dbReference type="PROSITE-ProRule" id="PRU00461"/>
    </source>
</evidence>
<feature type="disulfide bond" evidence="13">
    <location>
        <begin position="35"/>
        <end position="47"/>
    </location>
</feature>
<name>A0A1Q3G088_CULTA</name>
<feature type="disulfide bond" evidence="13">
    <location>
        <begin position="1142"/>
        <end position="1157"/>
    </location>
</feature>
<feature type="disulfide bond" evidence="13">
    <location>
        <begin position="130"/>
        <end position="148"/>
    </location>
</feature>
<evidence type="ECO:0000256" key="12">
    <source>
        <dbReference type="PROSITE-ProRule" id="PRU00076"/>
    </source>
</evidence>
<dbReference type="InterPro" id="IPR018097">
    <property type="entry name" value="EGF_Ca-bd_CS"/>
</dbReference>
<feature type="disulfide bond" evidence="13">
    <location>
        <begin position="953"/>
        <end position="971"/>
    </location>
</feature>
<comment type="caution">
    <text evidence="12">Lacks conserved residue(s) required for the propagation of feature annotation.</text>
</comment>
<dbReference type="InterPro" id="IPR011042">
    <property type="entry name" value="6-blade_b-propeller_TolB-like"/>
</dbReference>
<dbReference type="GO" id="GO:0043235">
    <property type="term" value="C:receptor complex"/>
    <property type="evidence" value="ECO:0007669"/>
    <property type="project" value="TreeGrafter"/>
</dbReference>
<feature type="disulfide bond" evidence="13">
    <location>
        <begin position="1130"/>
        <end position="1148"/>
    </location>
</feature>
<dbReference type="SMART" id="SM00179">
    <property type="entry name" value="EGF_CA"/>
    <property type="match status" value="4"/>
</dbReference>
<feature type="disulfide bond" evidence="13">
    <location>
        <begin position="1055"/>
        <end position="1070"/>
    </location>
</feature>
<feature type="disulfide bond" evidence="13">
    <location>
        <begin position="1036"/>
        <end position="1048"/>
    </location>
</feature>
<keyword evidence="8 16" id="KW-0472">Membrane</keyword>
<dbReference type="PROSITE" id="PS01187">
    <property type="entry name" value="EGF_CA"/>
    <property type="match status" value="2"/>
</dbReference>
<dbReference type="Gene3D" id="4.10.400.10">
    <property type="entry name" value="Low-density Lipoprotein Receptor"/>
    <property type="match status" value="13"/>
</dbReference>
<feature type="disulfide bond" evidence="13">
    <location>
        <begin position="1227"/>
        <end position="1242"/>
    </location>
</feature>
<dbReference type="Pfam" id="PF00057">
    <property type="entry name" value="Ldl_recept_a"/>
    <property type="match status" value="12"/>
</dbReference>
<feature type="signal peptide" evidence="17">
    <location>
        <begin position="1"/>
        <end position="22"/>
    </location>
</feature>
<evidence type="ECO:0000256" key="3">
    <source>
        <dbReference type="ARBA" id="ARBA00022583"/>
    </source>
</evidence>
<feature type="disulfide bond" evidence="13">
    <location>
        <begin position="1190"/>
        <end position="1205"/>
    </location>
</feature>
<evidence type="ECO:0000256" key="13">
    <source>
        <dbReference type="PROSITE-ProRule" id="PRU00124"/>
    </source>
</evidence>
<dbReference type="GO" id="GO:0005509">
    <property type="term" value="F:calcium ion binding"/>
    <property type="evidence" value="ECO:0007669"/>
    <property type="project" value="InterPro"/>
</dbReference>
<comment type="subcellular location">
    <subcellularLocation>
        <location evidence="1">Membrane</location>
        <topology evidence="1">Single-pass membrane protein</topology>
    </subcellularLocation>
</comment>
<dbReference type="Pfam" id="PF07645">
    <property type="entry name" value="EGF_CA"/>
    <property type="match status" value="2"/>
</dbReference>
<organism evidence="19">
    <name type="scientific">Culex tarsalis</name>
    <name type="common">Encephalitis mosquito</name>
    <dbReference type="NCBI Taxonomy" id="7177"/>
    <lineage>
        <taxon>Eukaryota</taxon>
        <taxon>Metazoa</taxon>
        <taxon>Ecdysozoa</taxon>
        <taxon>Arthropoda</taxon>
        <taxon>Hexapoda</taxon>
        <taxon>Insecta</taxon>
        <taxon>Pterygota</taxon>
        <taxon>Neoptera</taxon>
        <taxon>Endopterygota</taxon>
        <taxon>Diptera</taxon>
        <taxon>Nematocera</taxon>
        <taxon>Culicoidea</taxon>
        <taxon>Culicidae</taxon>
        <taxon>Culicinae</taxon>
        <taxon>Culicini</taxon>
        <taxon>Culex</taxon>
        <taxon>Culex</taxon>
    </lineage>
</organism>
<feature type="disulfide bond" evidence="13">
    <location>
        <begin position="183"/>
        <end position="198"/>
    </location>
</feature>
<evidence type="ECO:0000256" key="16">
    <source>
        <dbReference type="SAM" id="Phobius"/>
    </source>
</evidence>
<evidence type="ECO:0000256" key="1">
    <source>
        <dbReference type="ARBA" id="ARBA00004167"/>
    </source>
</evidence>
<feature type="disulfide bond" evidence="13">
    <location>
        <begin position="1012"/>
        <end position="1027"/>
    </location>
</feature>
<dbReference type="SUPFAM" id="SSF57424">
    <property type="entry name" value="LDL receptor-like module"/>
    <property type="match status" value="13"/>
</dbReference>
<feature type="disulfide bond" evidence="13">
    <location>
        <begin position="965"/>
        <end position="980"/>
    </location>
</feature>
<dbReference type="SMART" id="SM00192">
    <property type="entry name" value="LDLa"/>
    <property type="match status" value="13"/>
</dbReference>
<feature type="transmembrane region" description="Helical" evidence="16">
    <location>
        <begin position="1716"/>
        <end position="1736"/>
    </location>
</feature>
<feature type="disulfide bond" evidence="13">
    <location>
        <begin position="123"/>
        <end position="135"/>
    </location>
</feature>
<keyword evidence="10 19" id="KW-0675">Receptor</keyword>
<feature type="domain" description="EGF-like" evidence="18">
    <location>
        <begin position="1332"/>
        <end position="1371"/>
    </location>
</feature>
<feature type="disulfide bond" evidence="13">
    <location>
        <begin position="1258"/>
        <end position="1270"/>
    </location>
</feature>
<dbReference type="PROSITE" id="PS50026">
    <property type="entry name" value="EGF_3"/>
    <property type="match status" value="1"/>
</dbReference>
<feature type="repeat" description="LDL-receptor class B" evidence="14">
    <location>
        <begin position="452"/>
        <end position="495"/>
    </location>
</feature>
<feature type="chain" id="PRO_5013043671" evidence="17">
    <location>
        <begin position="23"/>
        <end position="1846"/>
    </location>
</feature>
<evidence type="ECO:0000256" key="2">
    <source>
        <dbReference type="ARBA" id="ARBA00022536"/>
    </source>
</evidence>
<evidence type="ECO:0000256" key="5">
    <source>
        <dbReference type="ARBA" id="ARBA00022729"/>
    </source>
</evidence>
<protein>
    <submittedName>
        <fullName evidence="19">Putative vitellogenin receptor</fullName>
    </submittedName>
</protein>
<dbReference type="InterPro" id="IPR049883">
    <property type="entry name" value="NOTCH1_EGF-like"/>
</dbReference>
<feature type="region of interest" description="Disordered" evidence="15">
    <location>
        <begin position="1781"/>
        <end position="1808"/>
    </location>
</feature>
<dbReference type="SUPFAM" id="SSF57184">
    <property type="entry name" value="Growth factor receptor domain"/>
    <property type="match status" value="1"/>
</dbReference>
<dbReference type="PRINTS" id="PR00261">
    <property type="entry name" value="LDLRECEPTOR"/>
</dbReference>
<dbReference type="FunFam" id="2.10.25.10:FF:000119">
    <property type="entry name" value="vitamin K-dependent protein S"/>
    <property type="match status" value="2"/>
</dbReference>
<dbReference type="PANTHER" id="PTHR22722:SF14">
    <property type="entry name" value="MEGALIN, ISOFORM A"/>
    <property type="match status" value="1"/>
</dbReference>
<dbReference type="SUPFAM" id="SSF57196">
    <property type="entry name" value="EGF/Laminin"/>
    <property type="match status" value="3"/>
</dbReference>
<feature type="disulfide bond" evidence="13">
    <location>
        <begin position="42"/>
        <end position="60"/>
    </location>
</feature>
<evidence type="ECO:0000256" key="4">
    <source>
        <dbReference type="ARBA" id="ARBA00022692"/>
    </source>
</evidence>
<dbReference type="PANTHER" id="PTHR22722">
    <property type="entry name" value="LOW-DENSITY LIPOPROTEIN RECEPTOR-RELATED PROTEIN 2-RELATED"/>
    <property type="match status" value="1"/>
</dbReference>
<dbReference type="GO" id="GO:0006898">
    <property type="term" value="P:receptor-mediated endocytosis"/>
    <property type="evidence" value="ECO:0007669"/>
    <property type="project" value="TreeGrafter"/>
</dbReference>
<dbReference type="PROSITE" id="PS01186">
    <property type="entry name" value="EGF_2"/>
    <property type="match status" value="1"/>
</dbReference>
<feature type="compositionally biased region" description="Pro residues" evidence="15">
    <location>
        <begin position="1785"/>
        <end position="1796"/>
    </location>
</feature>
<evidence type="ECO:0000256" key="10">
    <source>
        <dbReference type="ARBA" id="ARBA00023170"/>
    </source>
</evidence>
<proteinExistence type="predicted"/>
<keyword evidence="6" id="KW-0677">Repeat</keyword>
<dbReference type="FunFam" id="2.120.10.30:FF:000241">
    <property type="entry name" value="Low-density lipoprotein receptor-related protein 6"/>
    <property type="match status" value="1"/>
</dbReference>
<dbReference type="PROSITE" id="PS01209">
    <property type="entry name" value="LDLRA_1"/>
    <property type="match status" value="6"/>
</dbReference>
<dbReference type="InterPro" id="IPR000033">
    <property type="entry name" value="LDLR_classB_rpt"/>
</dbReference>
<feature type="disulfide bond" evidence="13">
    <location>
        <begin position="54"/>
        <end position="69"/>
    </location>
</feature>
<dbReference type="InterPro" id="IPR000742">
    <property type="entry name" value="EGF"/>
</dbReference>
<dbReference type="SMART" id="SM00181">
    <property type="entry name" value="EGF"/>
    <property type="match status" value="8"/>
</dbReference>
<evidence type="ECO:0000256" key="17">
    <source>
        <dbReference type="SAM" id="SignalP"/>
    </source>
</evidence>
<evidence type="ECO:0000256" key="11">
    <source>
        <dbReference type="ARBA" id="ARBA00023180"/>
    </source>
</evidence>
<dbReference type="PROSITE" id="PS51120">
    <property type="entry name" value="LDLRB"/>
    <property type="match status" value="3"/>
</dbReference>
<dbReference type="InterPro" id="IPR023415">
    <property type="entry name" value="LDLR_class-A_CS"/>
</dbReference>
<keyword evidence="9 12" id="KW-1015">Disulfide bond</keyword>
<dbReference type="SMART" id="SM00135">
    <property type="entry name" value="LY"/>
    <property type="match status" value="10"/>
</dbReference>
<keyword evidence="5 17" id="KW-0732">Signal</keyword>
<feature type="repeat" description="LDL-receptor class B" evidence="14">
    <location>
        <begin position="364"/>
        <end position="408"/>
    </location>
</feature>
<evidence type="ECO:0000256" key="7">
    <source>
        <dbReference type="ARBA" id="ARBA00022989"/>
    </source>
</evidence>
<dbReference type="CDD" id="cd00112">
    <property type="entry name" value="LDLa"/>
    <property type="match status" value="13"/>
</dbReference>
<dbReference type="FunFam" id="4.10.400.10:FF:000034">
    <property type="entry name" value="Low-density lipoprotein receptor-related protein 2"/>
    <property type="match status" value="1"/>
</dbReference>
<evidence type="ECO:0000256" key="6">
    <source>
        <dbReference type="ARBA" id="ARBA00022737"/>
    </source>
</evidence>
<keyword evidence="3" id="KW-0254">Endocytosis</keyword>
<evidence type="ECO:0000256" key="15">
    <source>
        <dbReference type="SAM" id="MobiDB-lite"/>
    </source>
</evidence>
<keyword evidence="4 16" id="KW-0812">Transmembrane</keyword>
<accession>A0A1Q3G088</accession>
<dbReference type="FunFam" id="4.10.400.10:FF:000002">
    <property type="entry name" value="Low-density lipoprotein receptor-related protein 1"/>
    <property type="match status" value="1"/>
</dbReference>
<dbReference type="Gene3D" id="2.120.10.30">
    <property type="entry name" value="TolB, C-terminal domain"/>
    <property type="match status" value="3"/>
</dbReference>
<dbReference type="InterPro" id="IPR000152">
    <property type="entry name" value="EGF-type_Asp/Asn_hydroxyl_site"/>
</dbReference>
<dbReference type="SUPFAM" id="SSF63825">
    <property type="entry name" value="YWTD domain"/>
    <property type="match status" value="3"/>
</dbReference>
<evidence type="ECO:0000256" key="9">
    <source>
        <dbReference type="ARBA" id="ARBA00023157"/>
    </source>
</evidence>
<dbReference type="InterPro" id="IPR009030">
    <property type="entry name" value="Growth_fac_rcpt_cys_sf"/>
</dbReference>
<dbReference type="InterPro" id="IPR001881">
    <property type="entry name" value="EGF-like_Ca-bd_dom"/>
</dbReference>
<dbReference type="InterPro" id="IPR051221">
    <property type="entry name" value="LDLR-related"/>
</dbReference>
<dbReference type="GO" id="GO:0016324">
    <property type="term" value="C:apical plasma membrane"/>
    <property type="evidence" value="ECO:0007669"/>
    <property type="project" value="TreeGrafter"/>
</dbReference>
<dbReference type="PROSITE" id="PS00010">
    <property type="entry name" value="ASX_HYDROXYL"/>
    <property type="match status" value="2"/>
</dbReference>
<feature type="disulfide bond" evidence="13">
    <location>
        <begin position="1043"/>
        <end position="1061"/>
    </location>
</feature>
<dbReference type="InterPro" id="IPR036055">
    <property type="entry name" value="LDL_receptor-like_sf"/>
</dbReference>